<keyword evidence="4 7" id="KW-0812">Transmembrane</keyword>
<reference evidence="11 13" key="2">
    <citation type="submission" date="2015-07" db="EMBL/GenBank/DDBJ databases">
        <title>Whole genome sequence of Ardenticatena maritima DSM 23922.</title>
        <authorList>
            <person name="Hemp J."/>
            <person name="Ward L.M."/>
            <person name="Pace L.A."/>
            <person name="Fischer W.W."/>
        </authorList>
    </citation>
    <scope>NUCLEOTIDE SEQUENCE [LARGE SCALE GENOMIC DNA]</scope>
    <source>
        <strain evidence="11 13">110S</strain>
    </source>
</reference>
<comment type="similarity">
    <text evidence="2">Belongs to the ABC-4 integral membrane protein family. LolC/E subfamily.</text>
</comment>
<feature type="transmembrane region" description="Helical" evidence="7">
    <location>
        <begin position="650"/>
        <end position="679"/>
    </location>
</feature>
<evidence type="ECO:0000256" key="2">
    <source>
        <dbReference type="ARBA" id="ARBA00005236"/>
    </source>
</evidence>
<dbReference type="GO" id="GO:0098797">
    <property type="term" value="C:plasma membrane protein complex"/>
    <property type="evidence" value="ECO:0007669"/>
    <property type="project" value="TreeGrafter"/>
</dbReference>
<sequence>MTRTLWRKLWRDIRANRGQTAALVLLIALGIASFMAMIGAYRDLSLSYEHTYEQLKFADLTIKVLGAPQTVVDEIAQVEGVQAAMGRYVVDTGYDAGETTLRARLIGIPDEHRPTVNDLLLLEGRYFEPGETGVALLEKHFAEAHNIHPNDTITPILNGQSVPLKVVGIVASPEYLIVSPSRYELIPANRTFAVIFTPLNDLQRRLEVGQTINEITVRIDDNADLAAVEQRLREHLAPYGLVESITRDEQPSHAALQLDIDGFRQMAYAIPALMLFVALMALSMLVGRLVHTQRPLIGVMLAFGHTRQTVLRFFLLLALTIGLLGAAAGIALGVPLGTALTSAYAHELGIPLVKTRPHPDAMFLAVALSLLTATLAALSPARHATQVEPATAMRQDPALSVVAVRPLRLERVWRLPLTARLALRNLSRNRRRTFGTWLALVLTLVLLLVSLALVDSMNTLLQTHFEEIERWDILVVFQQPQPMERVQDLQAIEGVTAVEPLLQLPAQLHANNKEEEILLNALPASTTMHTWNLPRRLTVEEAFAPGHVIITRAMADALGVARNDTVDIETPYGRRTFRIGGVSDEMVGPVAYIRLDDAQALIGAALWNSAYVKTKADRETVQNAFYHLSGVALVQNKHDMKREWQTLMGLFYAFVSVMLLFAILMGGAVLFNTMSMNVLERRRELATMRAMGTPYQRLRRLIAIEVALIWALALLPGMVAGYWVALQFGRLFNSELMTFRVTIAPISYIGAALAVLVTAWGATWPPLRGIKRLNLAEAIRERIA</sequence>
<keyword evidence="5 7" id="KW-1133">Transmembrane helix</keyword>
<dbReference type="PANTHER" id="PTHR30489:SF0">
    <property type="entry name" value="LIPOPROTEIN-RELEASING SYSTEM TRANSMEMBRANE PROTEIN LOLE"/>
    <property type="match status" value="1"/>
</dbReference>
<dbReference type="EMBL" id="LGKN01000006">
    <property type="protein sequence ID" value="KPL87127.1"/>
    <property type="molecule type" value="Genomic_DNA"/>
</dbReference>
<reference evidence="12" key="3">
    <citation type="submission" date="2015-08" db="EMBL/GenBank/DDBJ databases">
        <title>Draft Genome Sequence of a Heterotrophic Facultative Anaerobic Bacterium Ardenticatena maritima Strain 110S.</title>
        <authorList>
            <person name="Kawaichi S."/>
            <person name="Yoshida T."/>
            <person name="Sako Y."/>
            <person name="Nakamura R."/>
        </authorList>
    </citation>
    <scope>NUCLEOTIDE SEQUENCE [LARGE SCALE GENOMIC DNA]</scope>
    <source>
        <strain evidence="12">110S</strain>
    </source>
</reference>
<feature type="transmembrane region" description="Helical" evidence="7">
    <location>
        <begin position="745"/>
        <end position="764"/>
    </location>
</feature>
<dbReference type="PATRIC" id="fig|872965.6.peg.2727"/>
<dbReference type="OrthoDB" id="9780560at2"/>
<feature type="transmembrane region" description="Helical" evidence="7">
    <location>
        <begin position="361"/>
        <end position="378"/>
    </location>
</feature>
<dbReference type="STRING" id="872965.SE16_11310"/>
<name>A0A0M8K6Y8_9CHLR</name>
<evidence type="ECO:0000256" key="5">
    <source>
        <dbReference type="ARBA" id="ARBA00022989"/>
    </source>
</evidence>
<evidence type="ECO:0000313" key="12">
    <source>
        <dbReference type="Proteomes" id="UP000037784"/>
    </source>
</evidence>
<feature type="transmembrane region" description="Helical" evidence="7">
    <location>
        <begin position="700"/>
        <end position="725"/>
    </location>
</feature>
<keyword evidence="6 7" id="KW-0472">Membrane</keyword>
<proteinExistence type="inferred from homology"/>
<evidence type="ECO:0000256" key="3">
    <source>
        <dbReference type="ARBA" id="ARBA00022475"/>
    </source>
</evidence>
<dbReference type="InterPro" id="IPR025857">
    <property type="entry name" value="MacB_PCD"/>
</dbReference>
<comment type="subcellular location">
    <subcellularLocation>
        <location evidence="1">Cell membrane</location>
        <topology evidence="1">Multi-pass membrane protein</topology>
    </subcellularLocation>
</comment>
<reference evidence="10 12" key="1">
    <citation type="journal article" date="2015" name="Genome Announc.">
        <title>Draft Genome Sequence of a Heterotrophic Facultative Anaerobic Thermophilic Bacterium, Ardenticatena maritima Strain 110ST.</title>
        <authorList>
            <person name="Kawaichi S."/>
            <person name="Yoshida T."/>
            <person name="Sako Y."/>
            <person name="Nakamura R."/>
        </authorList>
    </citation>
    <scope>NUCLEOTIDE SEQUENCE [LARGE SCALE GENOMIC DNA]</scope>
    <source>
        <strain evidence="10 12">110S</strain>
    </source>
</reference>
<dbReference type="Pfam" id="PF02687">
    <property type="entry name" value="FtsX"/>
    <property type="match status" value="2"/>
</dbReference>
<gene>
    <name evidence="10" type="ORF">ARMA_0009</name>
    <name evidence="11" type="ORF">SE16_11310</name>
</gene>
<organism evidence="10 12">
    <name type="scientific">Ardenticatena maritima</name>
    <dbReference type="NCBI Taxonomy" id="872965"/>
    <lineage>
        <taxon>Bacteria</taxon>
        <taxon>Bacillati</taxon>
        <taxon>Chloroflexota</taxon>
        <taxon>Ardenticatenia</taxon>
        <taxon>Ardenticatenales</taxon>
        <taxon>Ardenticatenaceae</taxon>
        <taxon>Ardenticatena</taxon>
    </lineage>
</organism>
<feature type="domain" description="MacB-like periplasmic core" evidence="9">
    <location>
        <begin position="20"/>
        <end position="234"/>
    </location>
</feature>
<feature type="transmembrane region" description="Helical" evidence="7">
    <location>
        <begin position="310"/>
        <end position="334"/>
    </location>
</feature>
<comment type="caution">
    <text evidence="10">The sequence shown here is derived from an EMBL/GenBank/DDBJ whole genome shotgun (WGS) entry which is preliminary data.</text>
</comment>
<dbReference type="Proteomes" id="UP000050502">
    <property type="component" value="Unassembled WGS sequence"/>
</dbReference>
<accession>A0A0M8K6Y8</accession>
<keyword evidence="3" id="KW-1003">Cell membrane</keyword>
<dbReference type="Proteomes" id="UP000037784">
    <property type="component" value="Unassembled WGS sequence"/>
</dbReference>
<evidence type="ECO:0000256" key="6">
    <source>
        <dbReference type="ARBA" id="ARBA00023136"/>
    </source>
</evidence>
<dbReference type="InterPro" id="IPR051447">
    <property type="entry name" value="Lipoprotein-release_system"/>
</dbReference>
<dbReference type="RefSeq" id="WP_054491544.1">
    <property type="nucleotide sequence ID" value="NZ_BBZA01000001.1"/>
</dbReference>
<dbReference type="Pfam" id="PF12704">
    <property type="entry name" value="MacB_PCD"/>
    <property type="match status" value="2"/>
</dbReference>
<feature type="transmembrane region" description="Helical" evidence="7">
    <location>
        <begin position="434"/>
        <end position="454"/>
    </location>
</feature>
<evidence type="ECO:0000256" key="7">
    <source>
        <dbReference type="SAM" id="Phobius"/>
    </source>
</evidence>
<evidence type="ECO:0000256" key="1">
    <source>
        <dbReference type="ARBA" id="ARBA00004651"/>
    </source>
</evidence>
<feature type="transmembrane region" description="Helical" evidence="7">
    <location>
        <begin position="266"/>
        <end position="290"/>
    </location>
</feature>
<feature type="domain" description="ABC3 transporter permease C-terminal" evidence="8">
    <location>
        <begin position="657"/>
        <end position="774"/>
    </location>
</feature>
<dbReference type="EMBL" id="BBZA01000001">
    <property type="protein sequence ID" value="GAP61586.1"/>
    <property type="molecule type" value="Genomic_DNA"/>
</dbReference>
<dbReference type="GO" id="GO:0044874">
    <property type="term" value="P:lipoprotein localization to outer membrane"/>
    <property type="evidence" value="ECO:0007669"/>
    <property type="project" value="TreeGrafter"/>
</dbReference>
<dbReference type="AlphaFoldDB" id="A0A0M8K6Y8"/>
<protein>
    <submittedName>
        <fullName evidence="10">Putative ABC transport system permease protein</fullName>
    </submittedName>
</protein>
<dbReference type="InParanoid" id="A0A0M8K6Y8"/>
<dbReference type="InterPro" id="IPR003838">
    <property type="entry name" value="ABC3_permease_C"/>
</dbReference>
<evidence type="ECO:0000256" key="4">
    <source>
        <dbReference type="ARBA" id="ARBA00022692"/>
    </source>
</evidence>
<evidence type="ECO:0000259" key="8">
    <source>
        <dbReference type="Pfam" id="PF02687"/>
    </source>
</evidence>
<evidence type="ECO:0000313" key="10">
    <source>
        <dbReference type="EMBL" id="GAP61586.1"/>
    </source>
</evidence>
<evidence type="ECO:0000259" key="9">
    <source>
        <dbReference type="Pfam" id="PF12704"/>
    </source>
</evidence>
<feature type="domain" description="ABC3 transporter permease C-terminal" evidence="8">
    <location>
        <begin position="269"/>
        <end position="389"/>
    </location>
</feature>
<feature type="domain" description="MacB-like periplasmic core" evidence="9">
    <location>
        <begin position="433"/>
        <end position="623"/>
    </location>
</feature>
<keyword evidence="12" id="KW-1185">Reference proteome</keyword>
<dbReference type="PANTHER" id="PTHR30489">
    <property type="entry name" value="LIPOPROTEIN-RELEASING SYSTEM TRANSMEMBRANE PROTEIN LOLE"/>
    <property type="match status" value="1"/>
</dbReference>
<feature type="transmembrane region" description="Helical" evidence="7">
    <location>
        <begin position="21"/>
        <end position="41"/>
    </location>
</feature>
<evidence type="ECO:0000313" key="13">
    <source>
        <dbReference type="Proteomes" id="UP000050502"/>
    </source>
</evidence>
<evidence type="ECO:0000313" key="11">
    <source>
        <dbReference type="EMBL" id="KPL87127.1"/>
    </source>
</evidence>